<keyword evidence="3" id="KW-0645">Protease</keyword>
<dbReference type="GO" id="GO:0008233">
    <property type="term" value="F:peptidase activity"/>
    <property type="evidence" value="ECO:0007669"/>
    <property type="project" value="UniProtKB-KW"/>
</dbReference>
<dbReference type="GO" id="GO:0005886">
    <property type="term" value="C:plasma membrane"/>
    <property type="evidence" value="ECO:0007669"/>
    <property type="project" value="UniProtKB-SubCell"/>
</dbReference>
<feature type="transmembrane region" description="Helical" evidence="8">
    <location>
        <begin position="28"/>
        <end position="51"/>
    </location>
</feature>
<dbReference type="NCBIfam" id="TIGR04128">
    <property type="entry name" value="exoso_Fjoh_1448"/>
    <property type="match status" value="1"/>
</dbReference>
<keyword evidence="5" id="KW-0378">Hydrolase</keyword>
<accession>A0A239XNV0</accession>
<dbReference type="InterPro" id="IPR026392">
    <property type="entry name" value="Exo/Archaeosortase_dom"/>
</dbReference>
<evidence type="ECO:0000256" key="4">
    <source>
        <dbReference type="ARBA" id="ARBA00022692"/>
    </source>
</evidence>
<sequence>MYWYKYNKLCPIFYICTMFSDFKPVLMILLRFLLIYLVLLGLYQLYLNYFIGQGLDPVSKWVGGQSNSVQNFLGYESQMVDQPERETSWFYVEGAYRSRMVEGCNAISIMILFLAFIFAFYNGAKTFVFGLAGLVFLHIINVLRIAGLNLLIVEYPKYTKIGHDYFFPAIIYGSVVILWLVWIKFFAKKPSQNA</sequence>
<comment type="subcellular location">
    <subcellularLocation>
        <location evidence="1">Cell membrane</location>
        <topology evidence="1">Multi-pass membrane protein</topology>
    </subcellularLocation>
</comment>
<gene>
    <name evidence="9" type="ORF">SAMEA4412677_01784</name>
</gene>
<keyword evidence="10" id="KW-1185">Reference proteome</keyword>
<dbReference type="AlphaFoldDB" id="A0A239XNV0"/>
<evidence type="ECO:0000256" key="5">
    <source>
        <dbReference type="ARBA" id="ARBA00022801"/>
    </source>
</evidence>
<name>A0A239XNV0_9FLAO</name>
<evidence type="ECO:0000313" key="10">
    <source>
        <dbReference type="Proteomes" id="UP000215196"/>
    </source>
</evidence>
<evidence type="ECO:0000313" key="9">
    <source>
        <dbReference type="EMBL" id="SNV47704.1"/>
    </source>
</evidence>
<dbReference type="Proteomes" id="UP000215196">
    <property type="component" value="Chromosome 1"/>
</dbReference>
<feature type="transmembrane region" description="Helical" evidence="8">
    <location>
        <begin position="103"/>
        <end position="121"/>
    </location>
</feature>
<evidence type="ECO:0000256" key="8">
    <source>
        <dbReference type="SAM" id="Phobius"/>
    </source>
</evidence>
<dbReference type="InterPro" id="IPR026323">
    <property type="entry name" value="Exosortase-related_prot_XrtF"/>
</dbReference>
<evidence type="ECO:0000256" key="2">
    <source>
        <dbReference type="ARBA" id="ARBA00022475"/>
    </source>
</evidence>
<keyword evidence="7 8" id="KW-0472">Membrane</keyword>
<evidence type="ECO:0000256" key="7">
    <source>
        <dbReference type="ARBA" id="ARBA00023136"/>
    </source>
</evidence>
<keyword evidence="6 8" id="KW-1133">Transmembrane helix</keyword>
<organism evidence="9 10">
    <name type="scientific">Chryseobacterium taklimakanense</name>
    <dbReference type="NCBI Taxonomy" id="536441"/>
    <lineage>
        <taxon>Bacteria</taxon>
        <taxon>Pseudomonadati</taxon>
        <taxon>Bacteroidota</taxon>
        <taxon>Flavobacteriia</taxon>
        <taxon>Flavobacteriales</taxon>
        <taxon>Weeksellaceae</taxon>
        <taxon>Chryseobacterium group</taxon>
        <taxon>Chryseobacterium</taxon>
    </lineage>
</organism>
<evidence type="ECO:0000256" key="1">
    <source>
        <dbReference type="ARBA" id="ARBA00004651"/>
    </source>
</evidence>
<keyword evidence="4 8" id="KW-0812">Transmembrane</keyword>
<protein>
    <submittedName>
        <fullName evidence="9">Exosortase family protein XrtF</fullName>
    </submittedName>
</protein>
<dbReference type="GO" id="GO:0006508">
    <property type="term" value="P:proteolysis"/>
    <property type="evidence" value="ECO:0007669"/>
    <property type="project" value="UniProtKB-KW"/>
</dbReference>
<dbReference type="KEGG" id="ctak:4412677_01784"/>
<reference evidence="9 10" key="1">
    <citation type="submission" date="2017-06" db="EMBL/GenBank/DDBJ databases">
        <authorList>
            <consortium name="Pathogen Informatics"/>
        </authorList>
    </citation>
    <scope>NUCLEOTIDE SEQUENCE [LARGE SCALE GENOMIC DNA]</scope>
    <source>
        <strain evidence="9 10">NCTC13490</strain>
    </source>
</reference>
<feature type="transmembrane region" description="Helical" evidence="8">
    <location>
        <begin position="127"/>
        <end position="153"/>
    </location>
</feature>
<feature type="transmembrane region" description="Helical" evidence="8">
    <location>
        <begin position="165"/>
        <end position="187"/>
    </location>
</feature>
<keyword evidence="2" id="KW-1003">Cell membrane</keyword>
<proteinExistence type="predicted"/>
<evidence type="ECO:0000256" key="3">
    <source>
        <dbReference type="ARBA" id="ARBA00022670"/>
    </source>
</evidence>
<evidence type="ECO:0000256" key="6">
    <source>
        <dbReference type="ARBA" id="ARBA00022989"/>
    </source>
</evidence>
<dbReference type="NCBIfam" id="TIGR04178">
    <property type="entry name" value="exo_archaeo"/>
    <property type="match status" value="1"/>
</dbReference>
<dbReference type="EMBL" id="LT906465">
    <property type="protein sequence ID" value="SNV47704.1"/>
    <property type="molecule type" value="Genomic_DNA"/>
</dbReference>